<dbReference type="NCBIfam" id="NF047398">
    <property type="entry name" value="AAA_KGGVGR"/>
    <property type="match status" value="1"/>
</dbReference>
<dbReference type="SUPFAM" id="SSF52540">
    <property type="entry name" value="P-loop containing nucleoside triphosphate hydrolases"/>
    <property type="match status" value="1"/>
</dbReference>
<dbReference type="PANTHER" id="PTHR46082">
    <property type="entry name" value="ATP/GTP-BINDING PROTEIN-RELATED"/>
    <property type="match status" value="1"/>
</dbReference>
<evidence type="ECO:0000313" key="1">
    <source>
        <dbReference type="EMBL" id="RKQ92810.1"/>
    </source>
</evidence>
<name>A0A660LFW4_9ACTN</name>
<proteinExistence type="predicted"/>
<dbReference type="EMBL" id="RBIL01000001">
    <property type="protein sequence ID" value="RKQ92810.1"/>
    <property type="molecule type" value="Genomic_DNA"/>
</dbReference>
<dbReference type="AlphaFoldDB" id="A0A660LFW4"/>
<accession>A0A660LFW4</accession>
<keyword evidence="2" id="KW-1185">Reference proteome</keyword>
<dbReference type="InterPro" id="IPR027417">
    <property type="entry name" value="P-loop_NTPase"/>
</dbReference>
<dbReference type="InterPro" id="IPR053137">
    <property type="entry name" value="NLR-like"/>
</dbReference>
<dbReference type="PANTHER" id="PTHR46082:SF6">
    <property type="entry name" value="AAA+ ATPASE DOMAIN-CONTAINING PROTEIN-RELATED"/>
    <property type="match status" value="1"/>
</dbReference>
<dbReference type="Proteomes" id="UP000278962">
    <property type="component" value="Unassembled WGS sequence"/>
</dbReference>
<dbReference type="Gene3D" id="1.25.40.10">
    <property type="entry name" value="Tetratricopeptide repeat domain"/>
    <property type="match status" value="3"/>
</dbReference>
<comment type="caution">
    <text evidence="1">The sequence shown here is derived from an EMBL/GenBank/DDBJ whole genome shotgun (WGS) entry which is preliminary data.</text>
</comment>
<protein>
    <submittedName>
        <fullName evidence="1">Tetratricopeptide repeat protein</fullName>
    </submittedName>
</protein>
<dbReference type="Gene3D" id="3.40.50.300">
    <property type="entry name" value="P-loop containing nucleotide triphosphate hydrolases"/>
    <property type="match status" value="1"/>
</dbReference>
<reference evidence="1 2" key="1">
    <citation type="submission" date="2018-10" db="EMBL/GenBank/DDBJ databases">
        <title>Genomic Encyclopedia of Archaeal and Bacterial Type Strains, Phase II (KMG-II): from individual species to whole genera.</title>
        <authorList>
            <person name="Goeker M."/>
        </authorList>
    </citation>
    <scope>NUCLEOTIDE SEQUENCE [LARGE SCALE GENOMIC DNA]</scope>
    <source>
        <strain evidence="1 2">DSM 14954</strain>
    </source>
</reference>
<dbReference type="SUPFAM" id="SSF48452">
    <property type="entry name" value="TPR-like"/>
    <property type="match status" value="3"/>
</dbReference>
<evidence type="ECO:0000313" key="2">
    <source>
        <dbReference type="Proteomes" id="UP000278962"/>
    </source>
</evidence>
<sequence>MSAHHASGTICTFYSYKGGVGRSMALANVAALLAQWGHRVLCVDWDLEAPGLHLYFDPWLDDTPVRGVVELIDDLADGKPFSVTDYTTTVNLPNMLGHLEVMPAGGLDESFVGHVQALDWDQLYANGLGTRLEELREAFKREYDFVLLDSRTGITDIGGICTVQLPDLIAFCCTPNHQSLDGVLDVMRRSAESRQVLPFDRGQVPSFPVITRFEATIEVELAREWMRLFEQRLGPMVETFKHVEVATSDLLAQLRIPHVAHWSFGERLAVIEEGTSDPLWIGHAFETLAAVVAHRTERTELLIGNRESYVDTARSQRGRAQKARDSDVFVAFARSDARFGRALARELRQRGLRVADDAGPVRLGRLRRARNLAILVDRDGSSMGDIELEQFLSEHAADRTPRRVFPVLRGEHARTPKIVSRHFAIDARDSPPSAVADRIAMPALWQRFEELLRERGIHDSATLTAAGRHASLLIDVGELDDARTFIEELESEIVDDDAQYSFAGYEVLGLRATLCQAGADRLAALEVRRRQLASFDQFRHADTRAHADAKLALADALVDANQYDEALTQVTEAHALLSHLLGSSALKTFDAQLSFGRVLAHSGDSEQALDLLTGLWNELERKFGATHKLTLKAQSTLAEARCMAGDLAGGLRLQRHVVEVRTARSDRVHELALEAKATLADMLEAGEATDESVALRESVADGYQQLRGSARPETLRAEFAHARAMAATGDTGRAVDLVREVLEIAVDHLSYSHPVRIDGYAAAGAVLRTAGLLVEAAEVLHRGEEAVARLDVNHPLRLSMLDEIATTQERRGYFEGARKLREQILISRTQVLGEGHSQTLMAMSHLAMTLAAMGDFEAALRLDERVVSSAQLRFGRADELVVRTKQHLAQTLDILGRTDEAEWLLVEVMRTLENDLGEAHLETQRARLTLGDMLMRRGAHERALSEIRRAAEVMRATLGPTHPETFSADALLGVALNYAGHPEAAESELSTTFEQMAHVLGPDHPRTLSTAWAWFGVLRTLARHDEALEVIAAVVAGRSLLYGDTHPSTVDAMQKQVELLDEIGDRSGAEAIRRRIAVAMRTPPLV</sequence>
<dbReference type="Pfam" id="PF13424">
    <property type="entry name" value="TPR_12"/>
    <property type="match status" value="2"/>
</dbReference>
<organism evidence="1 2">
    <name type="scientific">Solirubrobacter pauli</name>
    <dbReference type="NCBI Taxonomy" id="166793"/>
    <lineage>
        <taxon>Bacteria</taxon>
        <taxon>Bacillati</taxon>
        <taxon>Actinomycetota</taxon>
        <taxon>Thermoleophilia</taxon>
        <taxon>Solirubrobacterales</taxon>
        <taxon>Solirubrobacteraceae</taxon>
        <taxon>Solirubrobacter</taxon>
    </lineage>
</organism>
<gene>
    <name evidence="1" type="ORF">C8N24_2665</name>
</gene>
<dbReference type="InterPro" id="IPR011990">
    <property type="entry name" value="TPR-like_helical_dom_sf"/>
</dbReference>
<dbReference type="OrthoDB" id="580767at2"/>